<dbReference type="EMBL" id="LAYJ01000053">
    <property type="protein sequence ID" value="KKI51872.1"/>
    <property type="molecule type" value="Genomic_DNA"/>
</dbReference>
<organism evidence="5 6">
    <name type="scientific">Christensenella hongkongensis</name>
    <dbReference type="NCBI Taxonomy" id="270498"/>
    <lineage>
        <taxon>Bacteria</taxon>
        <taxon>Bacillati</taxon>
        <taxon>Bacillota</taxon>
        <taxon>Clostridia</taxon>
        <taxon>Christensenellales</taxon>
        <taxon>Christensenellaceae</taxon>
        <taxon>Christensenella</taxon>
    </lineage>
</organism>
<evidence type="ECO:0000313" key="5">
    <source>
        <dbReference type="EMBL" id="KKI51872.1"/>
    </source>
</evidence>
<dbReference type="RefSeq" id="WP_052740218.1">
    <property type="nucleotide sequence ID" value="NZ_CAUERS010000008.1"/>
</dbReference>
<dbReference type="OrthoDB" id="9769193at2"/>
<dbReference type="InterPro" id="IPR028082">
    <property type="entry name" value="Peripla_BP_I"/>
</dbReference>
<dbReference type="PROSITE" id="PS51257">
    <property type="entry name" value="PROKAR_LIPOPROTEIN"/>
    <property type="match status" value="1"/>
</dbReference>
<proteinExistence type="predicted"/>
<dbReference type="Pfam" id="PF13407">
    <property type="entry name" value="Peripla_BP_4"/>
    <property type="match status" value="1"/>
</dbReference>
<dbReference type="PANTHER" id="PTHR30036:SF8">
    <property type="entry name" value="ABC-TYPE SUGAR TRANSPORT SYSTEM PERIPLASMIC COMPONENT-LIKE PROTEIN"/>
    <property type="match status" value="1"/>
</dbReference>
<dbReference type="STRING" id="270498.CHK_0555"/>
<dbReference type="PANTHER" id="PTHR30036">
    <property type="entry name" value="D-XYLOSE-BINDING PERIPLASMIC PROTEIN"/>
    <property type="match status" value="1"/>
</dbReference>
<reference evidence="5 6" key="1">
    <citation type="submission" date="2015-04" db="EMBL/GenBank/DDBJ databases">
        <title>Draft genome sequence of bacteremic isolate Catabacter hongkongensis type strain HKU16T.</title>
        <authorList>
            <person name="Lau S.K."/>
            <person name="Teng J.L."/>
            <person name="Huang Y."/>
            <person name="Curreem S.O."/>
            <person name="Tsui S.K."/>
            <person name="Woo P.C."/>
        </authorList>
    </citation>
    <scope>NUCLEOTIDE SEQUENCE [LARGE SCALE GENOMIC DNA]</scope>
    <source>
        <strain evidence="5 6">HKU16</strain>
    </source>
</reference>
<dbReference type="GO" id="GO:0030246">
    <property type="term" value="F:carbohydrate binding"/>
    <property type="evidence" value="ECO:0007669"/>
    <property type="project" value="TreeGrafter"/>
</dbReference>
<protein>
    <submittedName>
        <fullName evidence="5">Putative L-rhamnose ABC transporter, substrate-binding component</fullName>
    </submittedName>
</protein>
<comment type="subcellular location">
    <subcellularLocation>
        <location evidence="1">Cell envelope</location>
    </subcellularLocation>
</comment>
<feature type="region of interest" description="Disordered" evidence="2">
    <location>
        <begin position="28"/>
        <end position="64"/>
    </location>
</feature>
<keyword evidence="3" id="KW-0732">Signal</keyword>
<feature type="signal peptide" evidence="3">
    <location>
        <begin position="1"/>
        <end position="20"/>
    </location>
</feature>
<dbReference type="GO" id="GO:0030288">
    <property type="term" value="C:outer membrane-bounded periplasmic space"/>
    <property type="evidence" value="ECO:0007669"/>
    <property type="project" value="TreeGrafter"/>
</dbReference>
<dbReference type="InterPro" id="IPR025997">
    <property type="entry name" value="SBP_2_dom"/>
</dbReference>
<evidence type="ECO:0000256" key="1">
    <source>
        <dbReference type="ARBA" id="ARBA00004196"/>
    </source>
</evidence>
<evidence type="ECO:0000313" key="6">
    <source>
        <dbReference type="Proteomes" id="UP000034076"/>
    </source>
</evidence>
<sequence>MKKKLTVIVCVVLVALFAFAACGAPAAESSTSSAPAEESKAPAESSDSGTAESGEPASSDGPVKVVFIPKNQGNPYFESIVLGFQRTAEKLGADKVEFSTTGPADAGATSQIEYVEAAVQNGADVIFIAANSNDALNGTFDDARAAGTKIVIINQDIPGSEDHRDAAIMPVDFTTTGTVLLDTLGDMIDFKGDFAILSATTDAPDQNTWIDDMKNLLETNDKYKDMKLVEVVYGDDQPEKSTTEMEALLAKYPDLKGVIAPTTVGIAAAAKVIQTKGVGDKVKLTGLGLPSEMKEFILDGTVEKFALWNPPMEGDIGVYMSVALKDGSLTIEPGASFEAGDYGTFTFTDNGQIISLKEPLIYDKSNIEEYAAQF</sequence>
<dbReference type="SUPFAM" id="SSF53822">
    <property type="entry name" value="Periplasmic binding protein-like I"/>
    <property type="match status" value="1"/>
</dbReference>
<dbReference type="InterPro" id="IPR050555">
    <property type="entry name" value="Bact_Solute-Bind_Prot2"/>
</dbReference>
<dbReference type="Proteomes" id="UP000034076">
    <property type="component" value="Unassembled WGS sequence"/>
</dbReference>
<gene>
    <name evidence="5" type="ORF">CHK_0555</name>
</gene>
<evidence type="ECO:0000259" key="4">
    <source>
        <dbReference type="Pfam" id="PF13407"/>
    </source>
</evidence>
<accession>A0A0M2NN75</accession>
<feature type="chain" id="PRO_5039669820" evidence="3">
    <location>
        <begin position="21"/>
        <end position="374"/>
    </location>
</feature>
<comment type="caution">
    <text evidence="5">The sequence shown here is derived from an EMBL/GenBank/DDBJ whole genome shotgun (WGS) entry which is preliminary data.</text>
</comment>
<dbReference type="PATRIC" id="fig|270498.16.peg.218"/>
<name>A0A0M2NN75_9FIRM</name>
<feature type="domain" description="Periplasmic binding protein" evidence="4">
    <location>
        <begin position="65"/>
        <end position="327"/>
    </location>
</feature>
<evidence type="ECO:0000256" key="3">
    <source>
        <dbReference type="SAM" id="SignalP"/>
    </source>
</evidence>
<evidence type="ECO:0000256" key="2">
    <source>
        <dbReference type="SAM" id="MobiDB-lite"/>
    </source>
</evidence>
<keyword evidence="6" id="KW-1185">Reference proteome</keyword>
<dbReference type="Gene3D" id="3.40.50.2300">
    <property type="match status" value="2"/>
</dbReference>
<feature type="compositionally biased region" description="Low complexity" evidence="2">
    <location>
        <begin position="28"/>
        <end position="46"/>
    </location>
</feature>
<dbReference type="AlphaFoldDB" id="A0A0M2NN75"/>